<comment type="caution">
    <text evidence="1">The sequence shown here is derived from an EMBL/GenBank/DDBJ whole genome shotgun (WGS) entry which is preliminary data.</text>
</comment>
<gene>
    <name evidence="1" type="ORF">B0T21DRAFT_353719</name>
</gene>
<name>A0AA39ZPT0_9PEZI</name>
<evidence type="ECO:0000313" key="2">
    <source>
        <dbReference type="Proteomes" id="UP001172159"/>
    </source>
</evidence>
<keyword evidence="2" id="KW-1185">Reference proteome</keyword>
<sequence length="193" mass="21711">MQHSGITAAVISTNTSVPPVNQNHGEKLSSPAARETVLASRTTIFDARASAILRWKLSDATACCFYDSQRAMGSIQQYLMSRSLEPFPIILVAQRHGHFFVVFRAGTDTWTSASIYCFGEGQTCMGIDWNRLWRRRGDATQEQGEGGSKDLEEGGERGVVMSMQKLSMNWRMRVRRWSCLLIGRVLMDDVERN</sequence>
<organism evidence="1 2">
    <name type="scientific">Apiosordaria backusii</name>
    <dbReference type="NCBI Taxonomy" id="314023"/>
    <lineage>
        <taxon>Eukaryota</taxon>
        <taxon>Fungi</taxon>
        <taxon>Dikarya</taxon>
        <taxon>Ascomycota</taxon>
        <taxon>Pezizomycotina</taxon>
        <taxon>Sordariomycetes</taxon>
        <taxon>Sordariomycetidae</taxon>
        <taxon>Sordariales</taxon>
        <taxon>Lasiosphaeriaceae</taxon>
        <taxon>Apiosordaria</taxon>
    </lineage>
</organism>
<protein>
    <submittedName>
        <fullName evidence="1">Uncharacterized protein</fullName>
    </submittedName>
</protein>
<proteinExistence type="predicted"/>
<dbReference type="EMBL" id="JAUKTV010000028">
    <property type="protein sequence ID" value="KAK0701455.1"/>
    <property type="molecule type" value="Genomic_DNA"/>
</dbReference>
<dbReference type="Proteomes" id="UP001172159">
    <property type="component" value="Unassembled WGS sequence"/>
</dbReference>
<dbReference type="AlphaFoldDB" id="A0AA39ZPT0"/>
<evidence type="ECO:0000313" key="1">
    <source>
        <dbReference type="EMBL" id="KAK0701455.1"/>
    </source>
</evidence>
<reference evidence="1" key="1">
    <citation type="submission" date="2023-06" db="EMBL/GenBank/DDBJ databases">
        <title>Genome-scale phylogeny and comparative genomics of the fungal order Sordariales.</title>
        <authorList>
            <consortium name="Lawrence Berkeley National Laboratory"/>
            <person name="Hensen N."/>
            <person name="Bonometti L."/>
            <person name="Westerberg I."/>
            <person name="Brannstrom I.O."/>
            <person name="Guillou S."/>
            <person name="Cros-Aarteil S."/>
            <person name="Calhoun S."/>
            <person name="Haridas S."/>
            <person name="Kuo A."/>
            <person name="Mondo S."/>
            <person name="Pangilinan J."/>
            <person name="Riley R."/>
            <person name="Labutti K."/>
            <person name="Andreopoulos B."/>
            <person name="Lipzen A."/>
            <person name="Chen C."/>
            <person name="Yanf M."/>
            <person name="Daum C."/>
            <person name="Ng V."/>
            <person name="Clum A."/>
            <person name="Steindorff A."/>
            <person name="Ohm R."/>
            <person name="Martin F."/>
            <person name="Silar P."/>
            <person name="Natvig D."/>
            <person name="Lalanne C."/>
            <person name="Gautier V."/>
            <person name="Ament-Velasquez S.L."/>
            <person name="Kruys A."/>
            <person name="Hutchinson M.I."/>
            <person name="Powell A.J."/>
            <person name="Barry K."/>
            <person name="Miller A.N."/>
            <person name="Grigoriev I.V."/>
            <person name="Debuchy R."/>
            <person name="Gladieux P."/>
            <person name="Thoren M.H."/>
            <person name="Johannesson H."/>
        </authorList>
    </citation>
    <scope>NUCLEOTIDE SEQUENCE</scope>
    <source>
        <strain evidence="1">CBS 540.89</strain>
    </source>
</reference>
<accession>A0AA39ZPT0</accession>